<sequence length="49" mass="5681">MIRDVKFLLLVKTMVMGNFKILILAQVKFNDSVFCRRGIMLWVFGSIST</sequence>
<protein>
    <submittedName>
        <fullName evidence="1">Uncharacterized protein</fullName>
    </submittedName>
</protein>
<comment type="caution">
    <text evidence="1">The sequence shown here is derived from an EMBL/GenBank/DDBJ whole genome shotgun (WGS) entry which is preliminary data.</text>
</comment>
<accession>C8PJG1</accession>
<evidence type="ECO:0000313" key="2">
    <source>
        <dbReference type="Proteomes" id="UP000005709"/>
    </source>
</evidence>
<reference evidence="1 2" key="1">
    <citation type="submission" date="2009-07" db="EMBL/GenBank/DDBJ databases">
        <authorList>
            <person name="Madupu R."/>
            <person name="Sebastian Y."/>
            <person name="Durkin A.S."/>
            <person name="Torralba M."/>
            <person name="Methe B."/>
            <person name="Sutton G.G."/>
            <person name="Strausberg R.L."/>
            <person name="Nelson K.E."/>
        </authorList>
    </citation>
    <scope>NUCLEOTIDE SEQUENCE [LARGE SCALE GENOMIC DNA]</scope>
    <source>
        <strain evidence="1 2">RM3268</strain>
    </source>
</reference>
<keyword evidence="2" id="KW-1185">Reference proteome</keyword>
<gene>
    <name evidence="1" type="ORF">CAMGR0001_1360</name>
</gene>
<dbReference type="AlphaFoldDB" id="C8PJG1"/>
<proteinExistence type="predicted"/>
<evidence type="ECO:0000313" key="1">
    <source>
        <dbReference type="EMBL" id="EEV17066.1"/>
    </source>
</evidence>
<dbReference type="Proteomes" id="UP000005709">
    <property type="component" value="Unassembled WGS sequence"/>
</dbReference>
<name>C8PJG1_9BACT</name>
<dbReference type="EMBL" id="ACYG01000027">
    <property type="protein sequence ID" value="EEV17066.1"/>
    <property type="molecule type" value="Genomic_DNA"/>
</dbReference>
<organism evidence="1 2">
    <name type="scientific">Campylobacter gracilis RM3268</name>
    <dbReference type="NCBI Taxonomy" id="553220"/>
    <lineage>
        <taxon>Bacteria</taxon>
        <taxon>Pseudomonadati</taxon>
        <taxon>Campylobacterota</taxon>
        <taxon>Epsilonproteobacteria</taxon>
        <taxon>Campylobacterales</taxon>
        <taxon>Campylobacteraceae</taxon>
        <taxon>Campylobacter</taxon>
    </lineage>
</organism>